<reference evidence="2" key="1">
    <citation type="submission" date="2022-03" db="EMBL/GenBank/DDBJ databases">
        <title>Identification of a novel bacterium isolated from mangrove sediments.</title>
        <authorList>
            <person name="Pan X."/>
        </authorList>
    </citation>
    <scope>NUCLEOTIDE SEQUENCE</scope>
    <source>
        <strain evidence="2">B2580</strain>
    </source>
</reference>
<feature type="transmembrane region" description="Helical" evidence="1">
    <location>
        <begin position="26"/>
        <end position="54"/>
    </location>
</feature>
<accession>A0ABT0B7Z1</accession>
<keyword evidence="1" id="KW-0812">Transmembrane</keyword>
<name>A0ABT0B7Z1_9SPHN</name>
<dbReference type="RefSeq" id="WP_243996447.1">
    <property type="nucleotide sequence ID" value="NZ_JALHLE010000051.1"/>
</dbReference>
<dbReference type="Proteomes" id="UP001162880">
    <property type="component" value="Unassembled WGS sequence"/>
</dbReference>
<keyword evidence="1" id="KW-0472">Membrane</keyword>
<dbReference type="EMBL" id="JALHLE010000051">
    <property type="protein sequence ID" value="MCJ2180991.1"/>
    <property type="molecule type" value="Genomic_DNA"/>
</dbReference>
<comment type="caution">
    <text evidence="2">The sequence shown here is derived from an EMBL/GenBank/DDBJ whole genome shotgun (WGS) entry which is preliminary data.</text>
</comment>
<keyword evidence="1" id="KW-1133">Transmembrane helix</keyword>
<protein>
    <recommendedName>
        <fullName evidence="4">Copper resistance protein D domain-containing protein</fullName>
    </recommendedName>
</protein>
<evidence type="ECO:0008006" key="4">
    <source>
        <dbReference type="Google" id="ProtNLM"/>
    </source>
</evidence>
<evidence type="ECO:0000313" key="2">
    <source>
        <dbReference type="EMBL" id="MCJ2180991.1"/>
    </source>
</evidence>
<proteinExistence type="predicted"/>
<evidence type="ECO:0000313" key="3">
    <source>
        <dbReference type="Proteomes" id="UP001162880"/>
    </source>
</evidence>
<sequence length="141" mass="14424">MAASVWWVIANVAAMAGTPVVQLDTATLFAVLAATPLGILLTVRFGALICFVALLAARAPLLMLVPAAMVALASAAWAGHAGAGEGNAGVILQASDTLHLVAASLWLGALLSFLADLTGNPILRQYCRALPSSHKLEQPLS</sequence>
<organism evidence="2 3">
    <name type="scientific">Novosphingobium album</name>
    <name type="common">ex Hu et al. 2023</name>
    <dbReference type="NCBI Taxonomy" id="2930093"/>
    <lineage>
        <taxon>Bacteria</taxon>
        <taxon>Pseudomonadati</taxon>
        <taxon>Pseudomonadota</taxon>
        <taxon>Alphaproteobacteria</taxon>
        <taxon>Sphingomonadales</taxon>
        <taxon>Sphingomonadaceae</taxon>
        <taxon>Novosphingobium</taxon>
    </lineage>
</organism>
<feature type="transmembrane region" description="Helical" evidence="1">
    <location>
        <begin position="98"/>
        <end position="118"/>
    </location>
</feature>
<evidence type="ECO:0000256" key="1">
    <source>
        <dbReference type="SAM" id="Phobius"/>
    </source>
</evidence>
<gene>
    <name evidence="2" type="ORF">MTR64_20685</name>
</gene>
<feature type="transmembrane region" description="Helical" evidence="1">
    <location>
        <begin position="61"/>
        <end position="78"/>
    </location>
</feature>
<keyword evidence="3" id="KW-1185">Reference proteome</keyword>